<dbReference type="RefSeq" id="WP_006790669.1">
    <property type="nucleotide sequence ID" value="NZ_JH417605.1"/>
</dbReference>
<keyword evidence="6 8" id="KW-0560">Oxidoreductase</keyword>
<dbReference type="PANTHER" id="PTHR21256">
    <property type="entry name" value="HISTIDINOL DEHYDROGENASE HDH"/>
    <property type="match status" value="1"/>
</dbReference>
<dbReference type="GO" id="GO:0051287">
    <property type="term" value="F:NAD binding"/>
    <property type="evidence" value="ECO:0007669"/>
    <property type="project" value="InterPro"/>
</dbReference>
<dbReference type="CDD" id="cd06572">
    <property type="entry name" value="Histidinol_dh"/>
    <property type="match status" value="1"/>
</dbReference>
<feature type="binding site" evidence="8 12">
    <location>
        <position position="361"/>
    </location>
    <ligand>
        <name>substrate</name>
    </ligand>
</feature>
<feature type="binding site" evidence="8 11">
    <location>
        <position position="214"/>
    </location>
    <ligand>
        <name>NAD(+)</name>
        <dbReference type="ChEBI" id="CHEBI:57540"/>
    </ligand>
</feature>
<feature type="active site" description="Proton acceptor" evidence="8 10">
    <location>
        <position position="327"/>
    </location>
</feature>
<dbReference type="UniPathway" id="UPA00031">
    <property type="reaction ID" value="UER00014"/>
</dbReference>
<dbReference type="InterPro" id="IPR016161">
    <property type="entry name" value="Ald_DH/histidinol_DH"/>
</dbReference>
<feature type="binding site" evidence="8 12">
    <location>
        <position position="262"/>
    </location>
    <ligand>
        <name>substrate</name>
    </ligand>
</feature>
<sequence>MMERIKVPAEGLTLRAIREITARTQAGDTAIHERTQTVLEAVRTGGDAAVRKFTARFDGVELADFRVSAAEMEAARVQAGANFISILEEACNNIRAYHERQAETTWFEECRPGVHLGTKFTPIQRVGVYVPGGTAAYPSTVLMDTIPAQVAGVPSLAVFTPPDRDGSVNPYILAAASVAGVKEIYKIGGAQGIAAAAYGTETVEPVFKIVGPGNAYVAMAKRLVFGLVGIDMIAGPSEVGILADDSANPVWIAADMLAQAEHDRRAALFLVTPSEQLAEAVEGEVRRQVKELKRSNIAEAAVNDYGKIFITEDKEQAVEIMNRIAPEHLEILFEEPASYIPAIVNAGAIFMGPYTPEPLGDYFAGPNHTLPTMGTAAFSSPLGVYDFVKRSSLLQYDQQAFTAVAEKVAVFADVEGLEAHGLAMRRRLDG</sequence>
<dbReference type="STRING" id="861450.HMPREF0080_01702"/>
<evidence type="ECO:0000313" key="15">
    <source>
        <dbReference type="EMBL" id="EHM38766.1"/>
    </source>
</evidence>
<gene>
    <name evidence="8" type="primary">hisD</name>
    <name evidence="15" type="ORF">HMPREF0080_01702</name>
</gene>
<keyword evidence="8" id="KW-0368">Histidine biosynthesis</keyword>
<evidence type="ECO:0000256" key="5">
    <source>
        <dbReference type="ARBA" id="ARBA00022833"/>
    </source>
</evidence>
<feature type="binding site" evidence="8 13">
    <location>
        <position position="262"/>
    </location>
    <ligand>
        <name>Zn(2+)</name>
        <dbReference type="ChEBI" id="CHEBI:29105"/>
    </ligand>
</feature>
<feature type="binding site" evidence="8 12">
    <location>
        <position position="415"/>
    </location>
    <ligand>
        <name>substrate</name>
    </ligand>
</feature>
<feature type="binding site" evidence="8 12">
    <location>
        <position position="237"/>
    </location>
    <ligand>
        <name>substrate</name>
    </ligand>
</feature>
<comment type="similarity">
    <text evidence="2 8 9 14">Belongs to the histidinol dehydrogenase family.</text>
</comment>
<evidence type="ECO:0000256" key="8">
    <source>
        <dbReference type="HAMAP-Rule" id="MF_01024"/>
    </source>
</evidence>
<evidence type="ECO:0000256" key="13">
    <source>
        <dbReference type="PIRSR" id="PIRSR000099-4"/>
    </source>
</evidence>
<dbReference type="Proteomes" id="UP000005481">
    <property type="component" value="Unassembled WGS sequence"/>
</dbReference>
<name>G9YJ58_9FIRM</name>
<dbReference type="HAMAP" id="MF_01024">
    <property type="entry name" value="HisD"/>
    <property type="match status" value="1"/>
</dbReference>
<dbReference type="InterPro" id="IPR012131">
    <property type="entry name" value="Hstdl_DH"/>
</dbReference>
<keyword evidence="5 8" id="KW-0862">Zinc</keyword>
<evidence type="ECO:0000256" key="9">
    <source>
        <dbReference type="PIRNR" id="PIRNR000099"/>
    </source>
</evidence>
<evidence type="ECO:0000256" key="2">
    <source>
        <dbReference type="ARBA" id="ARBA00010178"/>
    </source>
</evidence>
<dbReference type="EMBL" id="AGCJ01000075">
    <property type="protein sequence ID" value="EHM38766.1"/>
    <property type="molecule type" value="Genomic_DNA"/>
</dbReference>
<evidence type="ECO:0000256" key="7">
    <source>
        <dbReference type="ARBA" id="ARBA00049489"/>
    </source>
</evidence>
<evidence type="ECO:0000256" key="4">
    <source>
        <dbReference type="ARBA" id="ARBA00022723"/>
    </source>
</evidence>
<dbReference type="FunFam" id="3.40.50.1980:FF:000026">
    <property type="entry name" value="Histidinol dehydrogenase"/>
    <property type="match status" value="1"/>
</dbReference>
<accession>G9YJ58</accession>
<comment type="function">
    <text evidence="1 8">Catalyzes the sequential NAD-dependent oxidations of L-histidinol to L-histidinaldehyde and then to L-histidine.</text>
</comment>
<evidence type="ECO:0000256" key="10">
    <source>
        <dbReference type="PIRSR" id="PIRSR000099-1"/>
    </source>
</evidence>
<feature type="active site" description="Proton acceptor" evidence="8 10">
    <location>
        <position position="328"/>
    </location>
</feature>
<organism evidence="15 16">
    <name type="scientific">Anaeroglobus geminatus F0357</name>
    <dbReference type="NCBI Taxonomy" id="861450"/>
    <lineage>
        <taxon>Bacteria</taxon>
        <taxon>Bacillati</taxon>
        <taxon>Bacillota</taxon>
        <taxon>Negativicutes</taxon>
        <taxon>Veillonellales</taxon>
        <taxon>Veillonellaceae</taxon>
        <taxon>Anaeroglobus</taxon>
    </lineage>
</organism>
<dbReference type="Gene3D" id="3.40.50.1980">
    <property type="entry name" value="Nitrogenase molybdenum iron protein domain"/>
    <property type="match status" value="2"/>
</dbReference>
<dbReference type="FunFam" id="3.40.50.1980:FF:000001">
    <property type="entry name" value="Histidinol dehydrogenase"/>
    <property type="match status" value="1"/>
</dbReference>
<feature type="binding site" evidence="8 12">
    <location>
        <position position="420"/>
    </location>
    <ligand>
        <name>substrate</name>
    </ligand>
</feature>
<comment type="caution">
    <text evidence="15">The sequence shown here is derived from an EMBL/GenBank/DDBJ whole genome shotgun (WGS) entry which is preliminary data.</text>
</comment>
<dbReference type="PRINTS" id="PR00083">
    <property type="entry name" value="HOLDHDRGNASE"/>
</dbReference>
<dbReference type="PIRSF" id="PIRSF000099">
    <property type="entry name" value="Histidinol_dh"/>
    <property type="match status" value="1"/>
</dbReference>
<dbReference type="InterPro" id="IPR022695">
    <property type="entry name" value="Histidinol_DH_monofunct"/>
</dbReference>
<evidence type="ECO:0000256" key="1">
    <source>
        <dbReference type="ARBA" id="ARBA00003850"/>
    </source>
</evidence>
<feature type="binding site" evidence="8 13">
    <location>
        <position position="259"/>
    </location>
    <ligand>
        <name>Zn(2+)</name>
        <dbReference type="ChEBI" id="CHEBI:29105"/>
    </ligand>
</feature>
<dbReference type="eggNOG" id="COG0141">
    <property type="taxonomic scope" value="Bacteria"/>
</dbReference>
<feature type="binding site" evidence="8 12">
    <location>
        <position position="328"/>
    </location>
    <ligand>
        <name>substrate</name>
    </ligand>
</feature>
<keyword evidence="8 11" id="KW-0520">NAD</keyword>
<proteinExistence type="inferred from homology"/>
<evidence type="ECO:0000256" key="12">
    <source>
        <dbReference type="PIRSR" id="PIRSR000099-3"/>
    </source>
</evidence>
<dbReference type="GO" id="GO:0008270">
    <property type="term" value="F:zinc ion binding"/>
    <property type="evidence" value="ECO:0007669"/>
    <property type="project" value="UniProtKB-UniRule"/>
</dbReference>
<dbReference type="SUPFAM" id="SSF53720">
    <property type="entry name" value="ALDH-like"/>
    <property type="match status" value="1"/>
</dbReference>
<dbReference type="PATRIC" id="fig|861450.3.peg.1572"/>
<keyword evidence="8" id="KW-0028">Amino-acid biosynthesis</keyword>
<comment type="pathway">
    <text evidence="8">Amino-acid biosynthesis; L-histidine biosynthesis; L-histidine from 5-phospho-alpha-D-ribose 1-diphosphate: step 9/9.</text>
</comment>
<dbReference type="Gene3D" id="1.20.5.1300">
    <property type="match status" value="1"/>
</dbReference>
<dbReference type="NCBIfam" id="TIGR00069">
    <property type="entry name" value="hisD"/>
    <property type="match status" value="1"/>
</dbReference>
<reference evidence="15 16" key="1">
    <citation type="submission" date="2011-08" db="EMBL/GenBank/DDBJ databases">
        <authorList>
            <person name="Weinstock G."/>
            <person name="Sodergren E."/>
            <person name="Clifton S."/>
            <person name="Fulton L."/>
            <person name="Fulton B."/>
            <person name="Courtney L."/>
            <person name="Fronick C."/>
            <person name="Harrison M."/>
            <person name="Strong C."/>
            <person name="Farmer C."/>
            <person name="Delahaunty K."/>
            <person name="Markovic C."/>
            <person name="Hall O."/>
            <person name="Minx P."/>
            <person name="Tomlinson C."/>
            <person name="Mitreva M."/>
            <person name="Hou S."/>
            <person name="Chen J."/>
            <person name="Wollam A."/>
            <person name="Pepin K.H."/>
            <person name="Johnson M."/>
            <person name="Bhonagiri V."/>
            <person name="Zhang X."/>
            <person name="Suruliraj S."/>
            <person name="Warren W."/>
            <person name="Chinwalla A."/>
            <person name="Mardis E.R."/>
            <person name="Wilson R.K."/>
        </authorList>
    </citation>
    <scope>NUCLEOTIDE SEQUENCE [LARGE SCALE GENOMIC DNA]</scope>
    <source>
        <strain evidence="15 16">F0357</strain>
    </source>
</reference>
<dbReference type="HOGENOM" id="CLU_006732_3_3_9"/>
<dbReference type="EC" id="1.1.1.23" evidence="3 8"/>
<dbReference type="GO" id="GO:0004399">
    <property type="term" value="F:histidinol dehydrogenase activity"/>
    <property type="evidence" value="ECO:0007669"/>
    <property type="project" value="UniProtKB-UniRule"/>
</dbReference>
<evidence type="ECO:0000256" key="6">
    <source>
        <dbReference type="ARBA" id="ARBA00023002"/>
    </source>
</evidence>
<dbReference type="PROSITE" id="PS00611">
    <property type="entry name" value="HISOL_DEHYDROGENASE"/>
    <property type="match status" value="1"/>
</dbReference>
<feature type="binding site" evidence="8 13">
    <location>
        <position position="361"/>
    </location>
    <ligand>
        <name>Zn(2+)</name>
        <dbReference type="ChEBI" id="CHEBI:29105"/>
    </ligand>
</feature>
<feature type="binding site" evidence="8 13">
    <location>
        <position position="420"/>
    </location>
    <ligand>
        <name>Zn(2+)</name>
        <dbReference type="ChEBI" id="CHEBI:29105"/>
    </ligand>
</feature>
<dbReference type="AlphaFoldDB" id="G9YJ58"/>
<comment type="catalytic activity">
    <reaction evidence="7 8">
        <text>L-histidinol + 2 NAD(+) + H2O = L-histidine + 2 NADH + 3 H(+)</text>
        <dbReference type="Rhea" id="RHEA:20641"/>
        <dbReference type="ChEBI" id="CHEBI:15377"/>
        <dbReference type="ChEBI" id="CHEBI:15378"/>
        <dbReference type="ChEBI" id="CHEBI:57540"/>
        <dbReference type="ChEBI" id="CHEBI:57595"/>
        <dbReference type="ChEBI" id="CHEBI:57699"/>
        <dbReference type="ChEBI" id="CHEBI:57945"/>
        <dbReference type="EC" id="1.1.1.23"/>
    </reaction>
</comment>
<dbReference type="GO" id="GO:0005829">
    <property type="term" value="C:cytosol"/>
    <property type="evidence" value="ECO:0007669"/>
    <property type="project" value="TreeGrafter"/>
</dbReference>
<protein>
    <recommendedName>
        <fullName evidence="3 8">Histidinol dehydrogenase</fullName>
        <shortName evidence="8">HDH</shortName>
        <ecNumber evidence="3 8">1.1.1.23</ecNumber>
    </recommendedName>
</protein>
<feature type="binding site" evidence="8 12">
    <location>
        <position position="259"/>
    </location>
    <ligand>
        <name>substrate</name>
    </ligand>
</feature>
<keyword evidence="16" id="KW-1185">Reference proteome</keyword>
<dbReference type="PANTHER" id="PTHR21256:SF2">
    <property type="entry name" value="HISTIDINE BIOSYNTHESIS TRIFUNCTIONAL PROTEIN"/>
    <property type="match status" value="1"/>
</dbReference>
<dbReference type="Pfam" id="PF00815">
    <property type="entry name" value="Histidinol_dh"/>
    <property type="match status" value="1"/>
</dbReference>
<keyword evidence="4 8" id="KW-0479">Metal-binding</keyword>
<dbReference type="GO" id="GO:0000105">
    <property type="term" value="P:L-histidine biosynthetic process"/>
    <property type="evidence" value="ECO:0007669"/>
    <property type="project" value="UniProtKB-UniRule"/>
</dbReference>
<feature type="binding site" evidence="8 11">
    <location>
        <position position="129"/>
    </location>
    <ligand>
        <name>NAD(+)</name>
        <dbReference type="ChEBI" id="CHEBI:57540"/>
    </ligand>
</feature>
<comment type="cofactor">
    <cofactor evidence="8 13">
        <name>Zn(2+)</name>
        <dbReference type="ChEBI" id="CHEBI:29105"/>
    </cofactor>
    <text evidence="8 13">Binds 1 zinc ion per subunit.</text>
</comment>
<evidence type="ECO:0000256" key="11">
    <source>
        <dbReference type="PIRSR" id="PIRSR000099-2"/>
    </source>
</evidence>
<evidence type="ECO:0000256" key="14">
    <source>
        <dbReference type="RuleBase" id="RU004175"/>
    </source>
</evidence>
<feature type="binding site" evidence="8 11">
    <location>
        <position position="191"/>
    </location>
    <ligand>
        <name>NAD(+)</name>
        <dbReference type="ChEBI" id="CHEBI:57540"/>
    </ligand>
</feature>
<evidence type="ECO:0000256" key="3">
    <source>
        <dbReference type="ARBA" id="ARBA00012965"/>
    </source>
</evidence>
<evidence type="ECO:0000313" key="16">
    <source>
        <dbReference type="Proteomes" id="UP000005481"/>
    </source>
</evidence>
<dbReference type="InterPro" id="IPR001692">
    <property type="entry name" value="Histidinol_DH_CS"/>
</dbReference>